<dbReference type="PANTHER" id="PTHR37322">
    <property type="match status" value="1"/>
</dbReference>
<keyword evidence="4 8" id="KW-0106">Calcium</keyword>
<feature type="site" description="Transition state stabilizer" evidence="7">
    <location>
        <position position="567"/>
    </location>
</feature>
<dbReference type="PANTHER" id="PTHR37322:SF3">
    <property type="entry name" value="CHONDROITIN SULFATE ABC EXOLYASE"/>
    <property type="match status" value="1"/>
</dbReference>
<dbReference type="PATRIC" id="fig|1321819.3.peg.2733"/>
<evidence type="ECO:0000256" key="9">
    <source>
        <dbReference type="SAM" id="Phobius"/>
    </source>
</evidence>
<evidence type="ECO:0000256" key="2">
    <source>
        <dbReference type="ARBA" id="ARBA00006699"/>
    </source>
</evidence>
<feature type="active site" description="Proton donor" evidence="6">
    <location>
        <position position="514"/>
    </location>
</feature>
<dbReference type="HOGENOM" id="CLU_011258_0_0_10"/>
<dbReference type="GO" id="GO:0005576">
    <property type="term" value="C:extracellular region"/>
    <property type="evidence" value="ECO:0007669"/>
    <property type="project" value="InterPro"/>
</dbReference>
<dbReference type="GO" id="GO:0030246">
    <property type="term" value="F:carbohydrate binding"/>
    <property type="evidence" value="ECO:0007669"/>
    <property type="project" value="InterPro"/>
</dbReference>
<keyword evidence="9" id="KW-1133">Transmembrane helix</keyword>
<dbReference type="Gene3D" id="1.50.10.100">
    <property type="entry name" value="Chondroitin AC/alginate lyase"/>
    <property type="match status" value="1"/>
</dbReference>
<dbReference type="GO" id="GO:0005975">
    <property type="term" value="P:carbohydrate metabolic process"/>
    <property type="evidence" value="ECO:0007669"/>
    <property type="project" value="InterPro"/>
</dbReference>
<gene>
    <name evidence="13" type="ORF">HMPREF1981_02957</name>
</gene>
<feature type="transmembrane region" description="Helical" evidence="9">
    <location>
        <begin position="52"/>
        <end position="70"/>
    </location>
</feature>
<feature type="binding site" evidence="8">
    <location>
        <position position="79"/>
    </location>
    <ligand>
        <name>Ca(2+)</name>
        <dbReference type="ChEBI" id="CHEBI:29108"/>
    </ligand>
</feature>
<evidence type="ECO:0000259" key="12">
    <source>
        <dbReference type="Pfam" id="PF09093"/>
    </source>
</evidence>
<dbReference type="CDD" id="cd01083">
    <property type="entry name" value="GAG_Lyase"/>
    <property type="match status" value="1"/>
</dbReference>
<proteinExistence type="inferred from homology"/>
<organism evidence="13 14">
    <name type="scientific">Bacteroides pyogenes F0041</name>
    <dbReference type="NCBI Taxonomy" id="1321819"/>
    <lineage>
        <taxon>Bacteria</taxon>
        <taxon>Pseudomonadati</taxon>
        <taxon>Bacteroidota</taxon>
        <taxon>Bacteroidia</taxon>
        <taxon>Bacteroidales</taxon>
        <taxon>Bacteroidaceae</taxon>
        <taxon>Bacteroides</taxon>
    </lineage>
</organism>
<name>U2DQ02_9BACE</name>
<sequence>MEITGVSAALNHKRRFSVQFIPLLRKEEGYLCRYEIKNGYSMMKQVSLFRRGALALCLFLCPAFAGAQLVTHERMFSFEDSSVPSCFTAAGSRLSLSQAHYKDGRQSLAWSFEPGGVLELEKDLKFEKKDPTGKDLYLSAFIVWIYNEQPKDATVRFEFLKDGRVCASFPFGINFKGWRAAWVCYERDMEGVPEEGMNRLRIVAPAVKGELFIDHLITATKVDARQQTADLQVPFVNAGTTNHWLVVYKHSLLKPDIGLTPVTNREKEEMQLLEARFRDMIYTPSAVTPKEVAAIRKRYDAYGITYRNGMVSGMPIFMVRASEAYERLIPGWDKDMLTKKGVEMRAYFDLMKRIAMAYNNSGGNPEVREEMKSKFLAMYDHITDQGVAYGSCWGNIHHYGYSVRGLYPAYFLMKDVLRQAGKLHEAERTLRWYAITNEVYPKPERNGIDMDSFNTQTTGRIAGILMMEDTPEKLQYLRSFSRWIDYGCRPATGLAGSFKTDGAAFHHRNHYPAYAVGGLDGATNMIYLLHGTGFAVSELAHRTVKNVLSAMRFYCNTLHFPLSMSGRHPDGKGKLVSMHYAMMAMAGTPDGKSAVDGEMASAYLRLVADAPAAGQEPEYMPKVSDTREREIARRLTAQGFRAENDPQGNLALGYGCVSVQRRSNWAAVVRGHSRYLWAAEHYLGANLYGRYLAHGSLQVLTAAPGQTVTPATSGWVQPGFDWNRIPGTTSIHLPWELLKANVLNVDRYSGIEEMLYSDEAFAGGLSQQGADGNFGMILHEHDKYNGTHRARKSFHFLDGMIVCLGSDIENANAEYPTETTVFQLAVTDKQGREFWEEAPAGNRKLWTDHLGTGYYVPVAARFEKNFPQLSRMQNTGAETKGDWVSLVIDHGKAPKAAGYEYAVFPQADAQKMSALQKRIPYKVLRKDRGAHIVQFGGDRVTSYVLFDTPQADLPGALLQRADTSCLVMARQESAKQWLLTVAQPDLALYRGASDEAFDAGGKRIERSIYSRPWINNESGEIAVTVTLRGRWKVEETPYCRIVSADKRQTQLRFLCREGRSFEVRLTK</sequence>
<dbReference type="AlphaFoldDB" id="U2DQ02"/>
<keyword evidence="8" id="KW-0479">Metal-binding</keyword>
<dbReference type="SUPFAM" id="SSF49785">
    <property type="entry name" value="Galactose-binding domain-like"/>
    <property type="match status" value="1"/>
</dbReference>
<feature type="binding site" evidence="8">
    <location>
        <position position="77"/>
    </location>
    <ligand>
        <name>Ca(2+)</name>
        <dbReference type="ChEBI" id="CHEBI:29108"/>
    </ligand>
</feature>
<reference evidence="13 14" key="1">
    <citation type="submission" date="2013-08" db="EMBL/GenBank/DDBJ databases">
        <authorList>
            <person name="Weinstock G."/>
            <person name="Sodergren E."/>
            <person name="Wylie T."/>
            <person name="Fulton L."/>
            <person name="Fulton R."/>
            <person name="Fronick C."/>
            <person name="O'Laughlin M."/>
            <person name="Godfrey J."/>
            <person name="Miner T."/>
            <person name="Herter B."/>
            <person name="Appelbaum E."/>
            <person name="Cordes M."/>
            <person name="Lek S."/>
            <person name="Wollam A."/>
            <person name="Pepin K.H."/>
            <person name="Palsikar V.B."/>
            <person name="Mitreva M."/>
            <person name="Wilson R.K."/>
        </authorList>
    </citation>
    <scope>NUCLEOTIDE SEQUENCE [LARGE SCALE GENOMIC DNA]</scope>
    <source>
        <strain evidence="13 14">F0041</strain>
    </source>
</reference>
<dbReference type="Gene3D" id="2.60.220.10">
    <property type="entry name" value="Polysaccharide lyase family 8-like, C-terminal"/>
    <property type="match status" value="1"/>
</dbReference>
<feature type="active site" description="Proton acceptor" evidence="6">
    <location>
        <position position="398"/>
    </location>
</feature>
<feature type="domain" description="Lyase catalytic" evidence="12">
    <location>
        <begin position="259"/>
        <end position="609"/>
    </location>
</feature>
<dbReference type="Gene3D" id="2.60.120.430">
    <property type="entry name" value="Galactose-binding lectin"/>
    <property type="match status" value="1"/>
</dbReference>
<evidence type="ECO:0000256" key="5">
    <source>
        <dbReference type="ARBA" id="ARBA00023239"/>
    </source>
</evidence>
<dbReference type="InterPro" id="IPR014718">
    <property type="entry name" value="GH-type_carb-bd"/>
</dbReference>
<evidence type="ECO:0000313" key="14">
    <source>
        <dbReference type="Proteomes" id="UP000016496"/>
    </source>
</evidence>
<feature type="domain" description="Lyase N-terminal" evidence="11">
    <location>
        <begin position="73"/>
        <end position="235"/>
    </location>
</feature>
<feature type="active site" description="Proton acceptor" evidence="6">
    <location>
        <position position="507"/>
    </location>
</feature>
<dbReference type="Gene3D" id="2.70.98.10">
    <property type="match status" value="1"/>
</dbReference>
<evidence type="ECO:0000256" key="3">
    <source>
        <dbReference type="ARBA" id="ARBA00011245"/>
    </source>
</evidence>
<dbReference type="InterPro" id="IPR015176">
    <property type="entry name" value="Lyase_N"/>
</dbReference>
<accession>U2DQ02</accession>
<dbReference type="GO" id="GO:0042597">
    <property type="term" value="C:periplasmic space"/>
    <property type="evidence" value="ECO:0007669"/>
    <property type="project" value="TreeGrafter"/>
</dbReference>
<dbReference type="PIRSF" id="PIRSF034515">
    <property type="entry name" value="Chondroitinase"/>
    <property type="match status" value="1"/>
</dbReference>
<dbReference type="InterPro" id="IPR015177">
    <property type="entry name" value="Lyase_catalyt"/>
</dbReference>
<evidence type="ECO:0000259" key="11">
    <source>
        <dbReference type="Pfam" id="PF09092"/>
    </source>
</evidence>
<comment type="cofactor">
    <cofactor evidence="1">
        <name>Ca(2+)</name>
        <dbReference type="ChEBI" id="CHEBI:29108"/>
    </cofactor>
</comment>
<dbReference type="InterPro" id="IPR024200">
    <property type="entry name" value="Chondroitinase_ABC_I"/>
</dbReference>
<comment type="caution">
    <text evidence="13">The sequence shown here is derived from an EMBL/GenBank/DDBJ whole genome shotgun (WGS) entry which is preliminary data.</text>
</comment>
<keyword evidence="9" id="KW-0472">Membrane</keyword>
<dbReference type="EMBL" id="AWSV01000154">
    <property type="protein sequence ID" value="ERI81771.1"/>
    <property type="molecule type" value="Genomic_DNA"/>
</dbReference>
<dbReference type="GO" id="GO:0046872">
    <property type="term" value="F:metal ion binding"/>
    <property type="evidence" value="ECO:0007669"/>
    <property type="project" value="UniProtKB-KW"/>
</dbReference>
<evidence type="ECO:0000256" key="7">
    <source>
        <dbReference type="PIRSR" id="PIRSR034515-2"/>
    </source>
</evidence>
<dbReference type="InterPro" id="IPR008929">
    <property type="entry name" value="Chondroitin_lyas"/>
</dbReference>
<dbReference type="InterPro" id="IPR011071">
    <property type="entry name" value="Lyase_8-like_C"/>
</dbReference>
<comment type="subunit">
    <text evidence="3">Monomer.</text>
</comment>
<evidence type="ECO:0000313" key="13">
    <source>
        <dbReference type="EMBL" id="ERI81771.1"/>
    </source>
</evidence>
<evidence type="ECO:0000256" key="4">
    <source>
        <dbReference type="ARBA" id="ARBA00022837"/>
    </source>
</evidence>
<comment type="similarity">
    <text evidence="2">Belongs to the polysaccharide lyase 8 family.</text>
</comment>
<dbReference type="InterPro" id="IPR039174">
    <property type="entry name" value="Chondroitin_ABC_lyase"/>
</dbReference>
<dbReference type="SUPFAM" id="SSF74650">
    <property type="entry name" value="Galactose mutarotase-like"/>
    <property type="match status" value="1"/>
</dbReference>
<keyword evidence="5 13" id="KW-0456">Lyase</keyword>
<dbReference type="InterPro" id="IPR008979">
    <property type="entry name" value="Galactose-bd-like_sf"/>
</dbReference>
<dbReference type="Pfam" id="PF09092">
    <property type="entry name" value="Lyase_N"/>
    <property type="match status" value="1"/>
</dbReference>
<dbReference type="SUPFAM" id="SSF49863">
    <property type="entry name" value="Hyaluronate lyase-like, C-terminal domain"/>
    <property type="match status" value="1"/>
</dbReference>
<dbReference type="SMR" id="U2DQ02"/>
<keyword evidence="9" id="KW-0812">Transmembrane</keyword>
<feature type="binding site" evidence="8">
    <location>
        <position position="103"/>
    </location>
    <ligand>
        <name>Ca(2+)</name>
        <dbReference type="ChEBI" id="CHEBI:29108"/>
    </ligand>
</feature>
<feature type="site" description="Important for catalytic activity against all substrates" evidence="7">
    <location>
        <position position="225"/>
    </location>
</feature>
<feature type="domain" description="Polysaccharide lyase family 8 central" evidence="10">
    <location>
        <begin position="659"/>
        <end position="907"/>
    </location>
</feature>
<feature type="binding site" evidence="8">
    <location>
        <position position="214"/>
    </location>
    <ligand>
        <name>Ca(2+)</name>
        <dbReference type="ChEBI" id="CHEBI:29108"/>
    </ligand>
</feature>
<evidence type="ECO:0000259" key="10">
    <source>
        <dbReference type="Pfam" id="PF02278"/>
    </source>
</evidence>
<dbReference type="SUPFAM" id="SSF48230">
    <property type="entry name" value="Chondroitin AC/alginate lyase"/>
    <property type="match status" value="1"/>
</dbReference>
<evidence type="ECO:0000256" key="6">
    <source>
        <dbReference type="PIRSR" id="PIRSR034515-1"/>
    </source>
</evidence>
<dbReference type="GO" id="GO:0034000">
    <property type="term" value="F:chondroitin-sulfate-ABC endolyase activity"/>
    <property type="evidence" value="ECO:0007669"/>
    <property type="project" value="InterPro"/>
</dbReference>
<dbReference type="GO" id="GO:0006027">
    <property type="term" value="P:glycosaminoglycan catabolic process"/>
    <property type="evidence" value="ECO:0007669"/>
    <property type="project" value="InterPro"/>
</dbReference>
<dbReference type="InterPro" id="IPR011013">
    <property type="entry name" value="Gal_mutarotase_sf_dom"/>
</dbReference>
<dbReference type="InterPro" id="IPR003159">
    <property type="entry name" value="Lyase_8_central_dom"/>
</dbReference>
<dbReference type="Pfam" id="PF09093">
    <property type="entry name" value="Lyase_catalyt"/>
    <property type="match status" value="1"/>
</dbReference>
<feature type="site" description="Important for catalytic activity against all substrates" evidence="7">
    <location>
        <position position="680"/>
    </location>
</feature>
<dbReference type="Pfam" id="PF02278">
    <property type="entry name" value="Lyase_8"/>
    <property type="match status" value="1"/>
</dbReference>
<evidence type="ECO:0000256" key="1">
    <source>
        <dbReference type="ARBA" id="ARBA00001913"/>
    </source>
</evidence>
<feature type="site" description="Important for catalytic activity against dermatan sulfate substrate" evidence="7">
    <location>
        <position position="397"/>
    </location>
</feature>
<evidence type="ECO:0000256" key="8">
    <source>
        <dbReference type="PIRSR" id="PIRSR034515-3"/>
    </source>
</evidence>
<protein>
    <submittedName>
        <fullName evidence="13">Polysaccharide lyase family 8, super-sandwich domain protein</fullName>
    </submittedName>
</protein>
<dbReference type="Proteomes" id="UP000016496">
    <property type="component" value="Unassembled WGS sequence"/>
</dbReference>